<accession>A0A9X2C8X7</accession>
<comment type="caution">
    <text evidence="1">The sequence shown here is derived from an EMBL/GenBank/DDBJ whole genome shotgun (WGS) entry which is preliminary data.</text>
</comment>
<organism evidence="1 2">
    <name type="scientific">Pseudomonas morbosilactucae</name>
    <dbReference type="NCBI Taxonomy" id="2938197"/>
    <lineage>
        <taxon>Bacteria</taxon>
        <taxon>Pseudomonadati</taxon>
        <taxon>Pseudomonadota</taxon>
        <taxon>Gammaproteobacteria</taxon>
        <taxon>Pseudomonadales</taxon>
        <taxon>Pseudomonadaceae</taxon>
        <taxon>Pseudomonas</taxon>
    </lineage>
</organism>
<protein>
    <submittedName>
        <fullName evidence="1">Uncharacterized protein</fullName>
    </submittedName>
</protein>
<reference evidence="1 2" key="1">
    <citation type="journal article" date="2022" name="Int. J. Syst. Evol. Microbiol.">
        <title>Pseudomonas aegrilactucae sp. nov. and Pseudomonas morbosilactucae sp. nov., pathogens causing bacterial rot of lettuce in Japan.</title>
        <authorList>
            <person name="Sawada H."/>
            <person name="Fujikawa T."/>
            <person name="Satou M."/>
        </authorList>
    </citation>
    <scope>NUCLEOTIDE SEQUENCE [LARGE SCALE GENOMIC DNA]</scope>
    <source>
        <strain evidence="1 2">MAFF 302030</strain>
    </source>
</reference>
<name>A0A9X2C8X7_9PSED</name>
<gene>
    <name evidence="1" type="ORF">M1B34_24335</name>
</gene>
<dbReference type="Proteomes" id="UP001155059">
    <property type="component" value="Unassembled WGS sequence"/>
</dbReference>
<proteinExistence type="predicted"/>
<dbReference type="AlphaFoldDB" id="A0A9X2C8X7"/>
<reference evidence="1 2" key="2">
    <citation type="journal article" date="2023" name="Plant Pathol.">
        <title>Dismantling and reorganizing Pseudomonas marginalis sensu#lato.</title>
        <authorList>
            <person name="Sawada H."/>
            <person name="Fujikawa T."/>
            <person name="Satou M."/>
        </authorList>
    </citation>
    <scope>NUCLEOTIDE SEQUENCE [LARGE SCALE GENOMIC DNA]</scope>
    <source>
        <strain evidence="1 2">MAFF 302030</strain>
    </source>
</reference>
<evidence type="ECO:0000313" key="2">
    <source>
        <dbReference type="Proteomes" id="UP001155059"/>
    </source>
</evidence>
<dbReference type="RefSeq" id="WP_268266425.1">
    <property type="nucleotide sequence ID" value="NZ_JALQCW010000069.1"/>
</dbReference>
<sequence>MESEENPRITEALTRRAGRDPTAAQIAGATVATLQDLDAALTPVIGQRGVAALYRRSLHLCATSCEDLSGVHESVQSSMDLAAFERLLAQHSSTYAFSVGVTLLTTFNELLATLVGPSLTERLLRSVWEKSFSGTPAQDISP</sequence>
<dbReference type="EMBL" id="JALQCW010000069">
    <property type="protein sequence ID" value="MCK9800724.1"/>
    <property type="molecule type" value="Genomic_DNA"/>
</dbReference>
<evidence type="ECO:0000313" key="1">
    <source>
        <dbReference type="EMBL" id="MCK9800724.1"/>
    </source>
</evidence>